<organism evidence="2 3">
    <name type="scientific">Fusarium langsethiae</name>
    <dbReference type="NCBI Taxonomy" id="179993"/>
    <lineage>
        <taxon>Eukaryota</taxon>
        <taxon>Fungi</taxon>
        <taxon>Dikarya</taxon>
        <taxon>Ascomycota</taxon>
        <taxon>Pezizomycotina</taxon>
        <taxon>Sordariomycetes</taxon>
        <taxon>Hypocreomycetidae</taxon>
        <taxon>Hypocreales</taxon>
        <taxon>Nectriaceae</taxon>
        <taxon>Fusarium</taxon>
    </lineage>
</organism>
<feature type="compositionally biased region" description="Polar residues" evidence="1">
    <location>
        <begin position="10"/>
        <end position="22"/>
    </location>
</feature>
<protein>
    <submittedName>
        <fullName evidence="2">Uncharacterized protein</fullName>
    </submittedName>
</protein>
<dbReference type="AlphaFoldDB" id="A0A0N0DBC1"/>
<feature type="region of interest" description="Disordered" evidence="1">
    <location>
        <begin position="1"/>
        <end position="22"/>
    </location>
</feature>
<comment type="caution">
    <text evidence="2">The sequence shown here is derived from an EMBL/GenBank/DDBJ whole genome shotgun (WGS) entry which is preliminary data.</text>
</comment>
<keyword evidence="3" id="KW-1185">Reference proteome</keyword>
<accession>A0A0N0DBC1</accession>
<name>A0A0N0DBC1_FUSLA</name>
<sequence>MIRKGLVTPHSDSYSTKGHSQSLENHPVLRPLHLFVSVPTSVYPYGICLPPLDSKLVAGKKGPVFHVTGLSASQPDNELHTILKTFISDNLSDKEKPLLNVIVFIVPSCYDYAQEKVAPVEFRGGIPHFLSELL</sequence>
<evidence type="ECO:0000313" key="3">
    <source>
        <dbReference type="Proteomes" id="UP000037904"/>
    </source>
</evidence>
<evidence type="ECO:0000256" key="1">
    <source>
        <dbReference type="SAM" id="MobiDB-lite"/>
    </source>
</evidence>
<reference evidence="2 3" key="1">
    <citation type="submission" date="2015-04" db="EMBL/GenBank/DDBJ databases">
        <title>The draft genome sequence of Fusarium langsethiae, a T-2/HT-2 mycotoxin producer.</title>
        <authorList>
            <person name="Lysoe E."/>
            <person name="Divon H.H."/>
            <person name="Terzi V."/>
            <person name="Orru L."/>
            <person name="Lamontanara A."/>
            <person name="Kolseth A.-K."/>
            <person name="Frandsen R.J."/>
            <person name="Nielsen K."/>
            <person name="Thrane U."/>
        </authorList>
    </citation>
    <scope>NUCLEOTIDE SEQUENCE [LARGE SCALE GENOMIC DNA]</scope>
    <source>
        <strain evidence="2 3">Fl201059</strain>
    </source>
</reference>
<dbReference type="OrthoDB" id="1658288at2759"/>
<proteinExistence type="predicted"/>
<gene>
    <name evidence="2" type="ORF">FLAG1_10657</name>
</gene>
<dbReference type="Proteomes" id="UP000037904">
    <property type="component" value="Unassembled WGS sequence"/>
</dbReference>
<dbReference type="EMBL" id="JXCE01000602">
    <property type="protein sequence ID" value="KPA36567.1"/>
    <property type="molecule type" value="Genomic_DNA"/>
</dbReference>
<evidence type="ECO:0000313" key="2">
    <source>
        <dbReference type="EMBL" id="KPA36567.1"/>
    </source>
</evidence>